<dbReference type="Pfam" id="PF13432">
    <property type="entry name" value="TPR_16"/>
    <property type="match status" value="1"/>
</dbReference>
<evidence type="ECO:0000313" key="5">
    <source>
        <dbReference type="Proteomes" id="UP000255334"/>
    </source>
</evidence>
<dbReference type="InterPro" id="IPR052346">
    <property type="entry name" value="O-mannosyl-transferase_TMTC"/>
</dbReference>
<dbReference type="PANTHER" id="PTHR44227:SF3">
    <property type="entry name" value="PROTEIN O-MANNOSYL-TRANSFERASE TMTC4"/>
    <property type="match status" value="1"/>
</dbReference>
<accession>A0A370XCK5</accession>
<proteinExistence type="predicted"/>
<dbReference type="OrthoDB" id="9814042at2"/>
<keyword evidence="5" id="KW-1185">Reference proteome</keyword>
<evidence type="ECO:0000256" key="2">
    <source>
        <dbReference type="ARBA" id="ARBA00022803"/>
    </source>
</evidence>
<dbReference type="PROSITE" id="PS50005">
    <property type="entry name" value="TPR"/>
    <property type="match status" value="2"/>
</dbReference>
<keyword evidence="2 3" id="KW-0802">TPR repeat</keyword>
<keyword evidence="1" id="KW-0677">Repeat</keyword>
<gene>
    <name evidence="4" type="ORF">DWU99_01810</name>
</gene>
<dbReference type="PROSITE" id="PS51257">
    <property type="entry name" value="PROKAR_LIPOPROTEIN"/>
    <property type="match status" value="1"/>
</dbReference>
<dbReference type="SUPFAM" id="SSF81901">
    <property type="entry name" value="HCP-like"/>
    <property type="match status" value="1"/>
</dbReference>
<evidence type="ECO:0000313" key="4">
    <source>
        <dbReference type="EMBL" id="RDS86032.1"/>
    </source>
</evidence>
<dbReference type="Pfam" id="PF13181">
    <property type="entry name" value="TPR_8"/>
    <property type="match status" value="1"/>
</dbReference>
<reference evidence="4 5" key="1">
    <citation type="submission" date="2018-07" db="EMBL/GenBank/DDBJ databases">
        <title>Dyella monticola sp. nov. and Dyella psychrodurans sp. nov. isolated from monsoon evergreen broad-leaved forest soil of Dinghu Mountain, China.</title>
        <authorList>
            <person name="Gao Z."/>
            <person name="Qiu L."/>
        </authorList>
    </citation>
    <scope>NUCLEOTIDE SEQUENCE [LARGE SCALE GENOMIC DNA]</scope>
    <source>
        <strain evidence="4 5">4MSK11</strain>
    </source>
</reference>
<comment type="caution">
    <text evidence="4">The sequence shown here is derived from an EMBL/GenBank/DDBJ whole genome shotgun (WGS) entry which is preliminary data.</text>
</comment>
<dbReference type="EMBL" id="QRBF01000001">
    <property type="protein sequence ID" value="RDS86032.1"/>
    <property type="molecule type" value="Genomic_DNA"/>
</dbReference>
<dbReference type="GO" id="GO:0035269">
    <property type="term" value="P:protein O-linked glycosylation via mannose"/>
    <property type="evidence" value="ECO:0007669"/>
    <property type="project" value="TreeGrafter"/>
</dbReference>
<dbReference type="SMART" id="SM00028">
    <property type="entry name" value="TPR"/>
    <property type="match status" value="4"/>
</dbReference>
<dbReference type="InterPro" id="IPR013360">
    <property type="entry name" value="Pilus_4_PilW"/>
</dbReference>
<evidence type="ECO:0000256" key="3">
    <source>
        <dbReference type="PROSITE-ProRule" id="PRU00339"/>
    </source>
</evidence>
<dbReference type="AlphaFoldDB" id="A0A370XCK5"/>
<dbReference type="Proteomes" id="UP000255334">
    <property type="component" value="Unassembled WGS sequence"/>
</dbReference>
<protein>
    <submittedName>
        <fullName evidence="4">Type IV pilus biogenesis/stability protein PilW</fullName>
    </submittedName>
</protein>
<dbReference type="InterPro" id="IPR011990">
    <property type="entry name" value="TPR-like_helical_dom_sf"/>
</dbReference>
<dbReference type="Pfam" id="PF13174">
    <property type="entry name" value="TPR_6"/>
    <property type="match status" value="1"/>
</dbReference>
<dbReference type="PANTHER" id="PTHR44227">
    <property type="match status" value="1"/>
</dbReference>
<dbReference type="InterPro" id="IPR019734">
    <property type="entry name" value="TPR_rpt"/>
</dbReference>
<name>A0A370XCK5_9GAMM</name>
<feature type="repeat" description="TPR" evidence="3">
    <location>
        <begin position="81"/>
        <end position="114"/>
    </location>
</feature>
<dbReference type="NCBIfam" id="TIGR02521">
    <property type="entry name" value="type_IV_pilW"/>
    <property type="match status" value="1"/>
</dbReference>
<dbReference type="GO" id="GO:0000030">
    <property type="term" value="F:mannosyltransferase activity"/>
    <property type="evidence" value="ECO:0007669"/>
    <property type="project" value="TreeGrafter"/>
</dbReference>
<sequence>MRRDRILLGISMAVLIAGCTKTDMVVPQAPTPKLPEETRAQKAESAAKVHTSLAQHYVEIGDLKGALEKVKLAVNDDPTYVPAQTVMAYIYERINDMPNAEIHYRKAVELAPTKGDTNNNLGAFLCRDNKVRESFAYFTKALADPFYATPDVALDNQGVCQLKLNDRVGAEASFRSAVERNPNNASALLELSNVLYLKNDYFHASAYLQRFDAVGQPSPDSLKLGYDIETRLGDKDAAQTYSKRLMDQFPDSEQAQALNQTARP</sequence>
<organism evidence="4 5">
    <name type="scientific">Dyella psychrodurans</name>
    <dbReference type="NCBI Taxonomy" id="1927960"/>
    <lineage>
        <taxon>Bacteria</taxon>
        <taxon>Pseudomonadati</taxon>
        <taxon>Pseudomonadota</taxon>
        <taxon>Gammaproteobacteria</taxon>
        <taxon>Lysobacterales</taxon>
        <taxon>Rhodanobacteraceae</taxon>
        <taxon>Dyella</taxon>
    </lineage>
</organism>
<evidence type="ECO:0000256" key="1">
    <source>
        <dbReference type="ARBA" id="ARBA00022737"/>
    </source>
</evidence>
<dbReference type="Gene3D" id="1.25.40.10">
    <property type="entry name" value="Tetratricopeptide repeat domain"/>
    <property type="match status" value="1"/>
</dbReference>
<dbReference type="RefSeq" id="WP_115476283.1">
    <property type="nucleotide sequence ID" value="NZ_QRBF01000001.1"/>
</dbReference>
<feature type="repeat" description="TPR" evidence="3">
    <location>
        <begin position="47"/>
        <end position="80"/>
    </location>
</feature>
<dbReference type="GO" id="GO:0030968">
    <property type="term" value="P:endoplasmic reticulum unfolded protein response"/>
    <property type="evidence" value="ECO:0007669"/>
    <property type="project" value="TreeGrafter"/>
</dbReference>